<protein>
    <submittedName>
        <fullName evidence="3">SET domain protein</fullName>
    </submittedName>
</protein>
<feature type="region of interest" description="Disordered" evidence="1">
    <location>
        <begin position="377"/>
        <end position="399"/>
    </location>
</feature>
<dbReference type="Proteomes" id="UP000195521">
    <property type="component" value="Unassembled WGS sequence"/>
</dbReference>
<dbReference type="GO" id="GO:0005634">
    <property type="term" value="C:nucleus"/>
    <property type="evidence" value="ECO:0007669"/>
    <property type="project" value="TreeGrafter"/>
</dbReference>
<evidence type="ECO:0000259" key="2">
    <source>
        <dbReference type="PROSITE" id="PS50280"/>
    </source>
</evidence>
<evidence type="ECO:0000256" key="1">
    <source>
        <dbReference type="SAM" id="MobiDB-lite"/>
    </source>
</evidence>
<evidence type="ECO:0000313" key="4">
    <source>
        <dbReference type="Proteomes" id="UP000195521"/>
    </source>
</evidence>
<name>A0A1Y1JC19_PLAGO</name>
<organism evidence="3 4">
    <name type="scientific">Plasmodium gonderi</name>
    <dbReference type="NCBI Taxonomy" id="77519"/>
    <lineage>
        <taxon>Eukaryota</taxon>
        <taxon>Sar</taxon>
        <taxon>Alveolata</taxon>
        <taxon>Apicomplexa</taxon>
        <taxon>Aconoidasida</taxon>
        <taxon>Haemosporida</taxon>
        <taxon>Plasmodiidae</taxon>
        <taxon>Plasmodium</taxon>
        <taxon>Plasmodium (Plasmodium)</taxon>
    </lineage>
</organism>
<dbReference type="GO" id="GO:0042799">
    <property type="term" value="F:histone H4K20 methyltransferase activity"/>
    <property type="evidence" value="ECO:0007669"/>
    <property type="project" value="TreeGrafter"/>
</dbReference>
<dbReference type="InterPro" id="IPR047266">
    <property type="entry name" value="KMT5A-like_SET"/>
</dbReference>
<reference evidence="4" key="1">
    <citation type="submission" date="2017-04" db="EMBL/GenBank/DDBJ databases">
        <title>Plasmodium gonderi genome.</title>
        <authorList>
            <person name="Arisue N."/>
            <person name="Honma H."/>
            <person name="Kawai S."/>
            <person name="Tougan T."/>
            <person name="Tanabe K."/>
            <person name="Horii T."/>
        </authorList>
    </citation>
    <scope>NUCLEOTIDE SEQUENCE [LARGE SCALE GENOMIC DNA]</scope>
    <source>
        <strain evidence="4">ATCC 30045</strain>
    </source>
</reference>
<sequence length="1342" mass="156847">MKTSNAYENVNANASSNKCSNSKNVFTNSASVIWIEKEKLDSIIHIPLYSNLSKYVSDLSRHPVKQKKKEDILSKIFLLFDDNSCNIAVDISPLCESNNNKIPLLIYERYYFWSLHFLFEKSKIKRQKLNICSDFNWRCGINKYNMYDDDVYMYTSIYNCAYNRNDDEKNGSINNYSELATDNHKEVNKELTIYNKDYIKYLYLNDLKNNAMGKNGSNEQSGENDPKITPNGDSLFEQNVYSNNEIKWYRLKIKIESVEKKKKNKNYKQNMNKNKNSTINRLHYKNFNIYNNSSSNKNINFYYNSNKNFFSEKRTCNNFINPKKETYDHSFNANIMNKISHLSLIDNDATRKNISNLIKMQKESFCALNQGNDKNILDTSNDELLQPTSNRRSNESIFNSNKGESLVSISNHNGKRRKRKNWFYYESSSNETNPCLYDDDDKTISGRNFVCVPDRGCGYAENKRKKKRDAHGNGDGNANENDQMDDHKNDPTNDHLRGQWKNIFSVLGAVNNCGSAKNSPNRQGGNSEKKEVLKSCNPEPSISYDHVITEELKDTLTNLNVCSENRTYVRMVNAGDSSTQFHSFDIEEEIEAHVLENVPITGKEDIPERICETEKSQTIMNEEKNNERDNNNCLIGNTKLYPKEIEECNTEFRSIVSEECDKKDDKLKSMKRRNHNNEAQNLYINKILNNIINKQKSHLNSLSKNFERIQGFYKQNYKIFLIQNKDDLNAKRNCFKNDQNLYVLSSLPTNDEFGNDLNIFDQFKAYLRMYKTGKNQQNYQTKKDINLCNPRGTEKCNSKNEADDANCTEKKEHAHEGSNSNLGNDVIEEASSLSEKKIEYMNIHNATNYSTKIVPVPKGGKEDTEIALQGGEAAAAVVGTQIHATNLKASENEIIFHAVNKKSPSCVKRLKEGDYLYIKFNYSYDDYDKIRVLKKENVLQILIYLMQNQECLKLSNISTYSPDLLWNLSLHFKKNTHDMELNLDKMYSHFCKRYEIISLDGEPRAECQLKLNIQPKGVSKRDYEPEFEQKFQHRFEGKFKPNLECELEPNLERKLEPNLERELEPNLEPHFEAESDSDSFVKNARCIKSAKKARKENLKEMEIMKLKDNVSFLDKFLQNVNDAKLKKLKKMQTEYYKKYEFDRTINRLNKQELINLFIDKKIEMNTLPLSFLKEKGRNIIYEENIKMNMFACIKIIFDDIKGRCIYAASDLNKFDFIFEYVGELLTHNEAMERERKYNKNKKKGCYMFYFKHENKRYCIDGTEENIDAAINNKDKKYFLRSFARLVNHSKKNANLIPKVLTVCSLPRLFFVAARNIKEGEELLIDYGERNREIIKNNEWLKR</sequence>
<dbReference type="GO" id="GO:0006357">
    <property type="term" value="P:regulation of transcription by RNA polymerase II"/>
    <property type="evidence" value="ECO:0007669"/>
    <property type="project" value="TreeGrafter"/>
</dbReference>
<dbReference type="InterPro" id="IPR046341">
    <property type="entry name" value="SET_dom_sf"/>
</dbReference>
<feature type="region of interest" description="Disordered" evidence="1">
    <location>
        <begin position="515"/>
        <end position="537"/>
    </location>
</feature>
<dbReference type="RefSeq" id="XP_028541807.1">
    <property type="nucleotide sequence ID" value="XM_028686006.1"/>
</dbReference>
<dbReference type="OrthoDB" id="5560686at2759"/>
<feature type="compositionally biased region" description="Polar residues" evidence="1">
    <location>
        <begin position="515"/>
        <end position="526"/>
    </location>
</feature>
<evidence type="ECO:0000313" key="3">
    <source>
        <dbReference type="EMBL" id="GAW79218.1"/>
    </source>
</evidence>
<dbReference type="Pfam" id="PF00856">
    <property type="entry name" value="SET"/>
    <property type="match status" value="1"/>
</dbReference>
<dbReference type="PROSITE" id="PS50280">
    <property type="entry name" value="SET"/>
    <property type="match status" value="1"/>
</dbReference>
<dbReference type="GO" id="GO:0005700">
    <property type="term" value="C:polytene chromosome"/>
    <property type="evidence" value="ECO:0007669"/>
    <property type="project" value="TreeGrafter"/>
</dbReference>
<dbReference type="GeneID" id="39745922"/>
<dbReference type="InterPro" id="IPR051760">
    <property type="entry name" value="KMT5A"/>
</dbReference>
<dbReference type="SUPFAM" id="SSF82199">
    <property type="entry name" value="SET domain"/>
    <property type="match status" value="1"/>
</dbReference>
<dbReference type="EMBL" id="BDQF01000003">
    <property type="protein sequence ID" value="GAW79218.1"/>
    <property type="molecule type" value="Genomic_DNA"/>
</dbReference>
<feature type="compositionally biased region" description="Basic and acidic residues" evidence="1">
    <location>
        <begin position="484"/>
        <end position="496"/>
    </location>
</feature>
<dbReference type="PANTHER" id="PTHR46167:SF1">
    <property type="entry name" value="N-LYSINE METHYLTRANSFERASE KMT5A"/>
    <property type="match status" value="1"/>
</dbReference>
<feature type="region of interest" description="Disordered" evidence="1">
    <location>
        <begin position="213"/>
        <end position="233"/>
    </location>
</feature>
<dbReference type="SMART" id="SM00317">
    <property type="entry name" value="SET"/>
    <property type="match status" value="1"/>
</dbReference>
<keyword evidence="4" id="KW-1185">Reference proteome</keyword>
<proteinExistence type="predicted"/>
<accession>A0A1Y1JC19</accession>
<feature type="region of interest" description="Disordered" evidence="1">
    <location>
        <begin position="462"/>
        <end position="496"/>
    </location>
</feature>
<gene>
    <name evidence="3" type="ORF">PGO_030180</name>
</gene>
<dbReference type="CDD" id="cd10528">
    <property type="entry name" value="SET_SETD8"/>
    <property type="match status" value="1"/>
</dbReference>
<dbReference type="OMA" id="HENKRYC"/>
<dbReference type="PANTHER" id="PTHR46167">
    <property type="entry name" value="N-LYSINE METHYLTRANSFERASE KMT5A"/>
    <property type="match status" value="1"/>
</dbReference>
<feature type="domain" description="SET" evidence="2">
    <location>
        <begin position="1191"/>
        <end position="1327"/>
    </location>
</feature>
<dbReference type="InterPro" id="IPR001214">
    <property type="entry name" value="SET_dom"/>
</dbReference>
<dbReference type="Gene3D" id="2.170.270.10">
    <property type="entry name" value="SET domain"/>
    <property type="match status" value="1"/>
</dbReference>
<comment type="caution">
    <text evidence="3">The sequence shown here is derived from an EMBL/GenBank/DDBJ whole genome shotgun (WGS) entry which is preliminary data.</text>
</comment>